<proteinExistence type="predicted"/>
<sequence length="315" mass="34694">MRSPWLGLALCPPSPPLTGLKTSRDARSPWGRPRRWLPPPLRFQRDDPSLSLEVRRSMVRGGRRDWVGATVPQQLEEVLAVEEQEVRLPPEEEGMERDVMQLQPQGSAVARESSEAEGMAEAMMTMKPLQEAMEEHLLAEGLVGMLELALVEIVDLDLVGTVELDSVEKVEQDLVEIVELDLVLVMQQAGMVQVLAKVEEGEEELQQLVEGMGQNAEISVVLEQQNQLAMVVLVDMMRVMRSMEPASAVGLQLREDGETVVLEGSTRMGLAGPGSLWMRGVISVEDSVGEGEEGVREQGEAVGDEGVEEVVEKRI</sequence>
<evidence type="ECO:0000313" key="2">
    <source>
        <dbReference type="EMBL" id="CAG6713295.1"/>
    </source>
</evidence>
<protein>
    <submittedName>
        <fullName evidence="2">Uncharacterized protein</fullName>
    </submittedName>
</protein>
<organism evidence="2">
    <name type="scientific">Cacopsylla melanoneura</name>
    <dbReference type="NCBI Taxonomy" id="428564"/>
    <lineage>
        <taxon>Eukaryota</taxon>
        <taxon>Metazoa</taxon>
        <taxon>Ecdysozoa</taxon>
        <taxon>Arthropoda</taxon>
        <taxon>Hexapoda</taxon>
        <taxon>Insecta</taxon>
        <taxon>Pterygota</taxon>
        <taxon>Neoptera</taxon>
        <taxon>Paraneoptera</taxon>
        <taxon>Hemiptera</taxon>
        <taxon>Sternorrhyncha</taxon>
        <taxon>Psylloidea</taxon>
        <taxon>Psyllidae</taxon>
        <taxon>Psyllinae</taxon>
        <taxon>Cacopsylla</taxon>
    </lineage>
</organism>
<feature type="region of interest" description="Disordered" evidence="1">
    <location>
        <begin position="14"/>
        <end position="43"/>
    </location>
</feature>
<dbReference type="EMBL" id="HBUF01350463">
    <property type="protein sequence ID" value="CAG6713295.1"/>
    <property type="molecule type" value="Transcribed_RNA"/>
</dbReference>
<accession>A0A8D8UYD0</accession>
<dbReference type="AlphaFoldDB" id="A0A8D8UYD0"/>
<name>A0A8D8UYD0_9HEMI</name>
<evidence type="ECO:0000256" key="1">
    <source>
        <dbReference type="SAM" id="MobiDB-lite"/>
    </source>
</evidence>
<reference evidence="2" key="1">
    <citation type="submission" date="2021-05" db="EMBL/GenBank/DDBJ databases">
        <authorList>
            <person name="Alioto T."/>
            <person name="Alioto T."/>
            <person name="Gomez Garrido J."/>
        </authorList>
    </citation>
    <scope>NUCLEOTIDE SEQUENCE</scope>
</reference>